<feature type="compositionally biased region" description="Low complexity" evidence="1">
    <location>
        <begin position="763"/>
        <end position="776"/>
    </location>
</feature>
<dbReference type="Proteomes" id="UP000006727">
    <property type="component" value="Chromosome 9"/>
</dbReference>
<feature type="compositionally biased region" description="Low complexity" evidence="1">
    <location>
        <begin position="1455"/>
        <end position="1471"/>
    </location>
</feature>
<dbReference type="Pfam" id="PF13181">
    <property type="entry name" value="TPR_8"/>
    <property type="match status" value="1"/>
</dbReference>
<feature type="compositionally biased region" description="Polar residues" evidence="1">
    <location>
        <begin position="839"/>
        <end position="854"/>
    </location>
</feature>
<feature type="region of interest" description="Disordered" evidence="1">
    <location>
        <begin position="118"/>
        <end position="138"/>
    </location>
</feature>
<dbReference type="RefSeq" id="XP_024385136.1">
    <property type="nucleotide sequence ID" value="XM_024529368.2"/>
</dbReference>
<name>A0A2K1K351_PHYPA</name>
<feature type="region of interest" description="Disordered" evidence="1">
    <location>
        <begin position="318"/>
        <end position="338"/>
    </location>
</feature>
<feature type="compositionally biased region" description="Basic residues" evidence="1">
    <location>
        <begin position="559"/>
        <end position="570"/>
    </location>
</feature>
<feature type="region of interest" description="Disordered" evidence="1">
    <location>
        <begin position="1435"/>
        <end position="1517"/>
    </location>
</feature>
<feature type="compositionally biased region" description="Basic and acidic residues" evidence="1">
    <location>
        <begin position="747"/>
        <end position="762"/>
    </location>
</feature>
<feature type="compositionally biased region" description="Polar residues" evidence="1">
    <location>
        <begin position="271"/>
        <end position="282"/>
    </location>
</feature>
<dbReference type="OrthoDB" id="10250354at2759"/>
<keyword evidence="5" id="KW-1185">Reference proteome</keyword>
<dbReference type="InterPro" id="IPR018253">
    <property type="entry name" value="DnaJ_domain_CS"/>
</dbReference>
<dbReference type="InterPro" id="IPR019734">
    <property type="entry name" value="TPR_rpt"/>
</dbReference>
<feature type="compositionally biased region" description="Basic and acidic residues" evidence="1">
    <location>
        <begin position="726"/>
        <end position="735"/>
    </location>
</feature>
<dbReference type="EMBL" id="ABEU02000009">
    <property type="protein sequence ID" value="PNR48200.1"/>
    <property type="molecule type" value="Genomic_DNA"/>
</dbReference>
<dbReference type="PANTHER" id="PTHR45181">
    <property type="entry name" value="HEAT SHOCK PROTEIN DNAJ WITH TETRATRICOPEPTIDE REPEAT-CONTAINING PROTEIN"/>
    <property type="match status" value="1"/>
</dbReference>
<evidence type="ECO:0000256" key="1">
    <source>
        <dbReference type="SAM" id="MobiDB-lite"/>
    </source>
</evidence>
<dbReference type="STRING" id="3218.A0A2K1K351"/>
<dbReference type="SUPFAM" id="SSF48452">
    <property type="entry name" value="TPR-like"/>
    <property type="match status" value="2"/>
</dbReference>
<feature type="compositionally biased region" description="Polar residues" evidence="1">
    <location>
        <begin position="515"/>
        <end position="525"/>
    </location>
</feature>
<dbReference type="Gramene" id="Pp3c9_13990V3.1">
    <property type="protein sequence ID" value="Pp3c9_13990V3.1"/>
    <property type="gene ID" value="Pp3c9_13990"/>
</dbReference>
<dbReference type="Gene3D" id="1.10.287.110">
    <property type="entry name" value="DnaJ domain"/>
    <property type="match status" value="1"/>
</dbReference>
<dbReference type="RefSeq" id="XP_024385135.1">
    <property type="nucleotide sequence ID" value="XM_024529367.2"/>
</dbReference>
<feature type="compositionally biased region" description="Low complexity" evidence="1">
    <location>
        <begin position="1505"/>
        <end position="1517"/>
    </location>
</feature>
<feature type="domain" description="J" evidence="2">
    <location>
        <begin position="1324"/>
        <end position="1421"/>
    </location>
</feature>
<dbReference type="PROSITE" id="PS00636">
    <property type="entry name" value="DNAJ_1"/>
    <property type="match status" value="1"/>
</dbReference>
<dbReference type="KEGG" id="ppp:112286937"/>
<dbReference type="Pfam" id="PF00226">
    <property type="entry name" value="DnaJ"/>
    <property type="match status" value="1"/>
</dbReference>
<dbReference type="SMART" id="SM00271">
    <property type="entry name" value="DnaJ"/>
    <property type="match status" value="1"/>
</dbReference>
<accession>A0A2K1K351</accession>
<feature type="compositionally biased region" description="Polar residues" evidence="1">
    <location>
        <begin position="682"/>
        <end position="713"/>
    </location>
</feature>
<dbReference type="Gene3D" id="1.25.40.10">
    <property type="entry name" value="Tetratricopeptide repeat domain"/>
    <property type="match status" value="3"/>
</dbReference>
<dbReference type="InterPro" id="IPR036869">
    <property type="entry name" value="J_dom_sf"/>
</dbReference>
<dbReference type="EnsemblPlants" id="Pp3c9_13990V3.1">
    <property type="protein sequence ID" value="Pp3c9_13990V3.1"/>
    <property type="gene ID" value="Pp3c9_13990"/>
</dbReference>
<evidence type="ECO:0000313" key="3">
    <source>
        <dbReference type="EMBL" id="PNR48200.1"/>
    </source>
</evidence>
<feature type="compositionally biased region" description="Low complexity" evidence="1">
    <location>
        <begin position="487"/>
        <end position="499"/>
    </location>
</feature>
<dbReference type="RefSeq" id="XP_024385137.1">
    <property type="nucleotide sequence ID" value="XM_024529369.2"/>
</dbReference>
<dbReference type="CDD" id="cd06257">
    <property type="entry name" value="DnaJ"/>
    <property type="match status" value="1"/>
</dbReference>
<reference evidence="3 5" key="1">
    <citation type="journal article" date="2008" name="Science">
        <title>The Physcomitrella genome reveals evolutionary insights into the conquest of land by plants.</title>
        <authorList>
            <person name="Rensing S."/>
            <person name="Lang D."/>
            <person name="Zimmer A."/>
            <person name="Terry A."/>
            <person name="Salamov A."/>
            <person name="Shapiro H."/>
            <person name="Nishiyama T."/>
            <person name="Perroud P.-F."/>
            <person name="Lindquist E."/>
            <person name="Kamisugi Y."/>
            <person name="Tanahashi T."/>
            <person name="Sakakibara K."/>
            <person name="Fujita T."/>
            <person name="Oishi K."/>
            <person name="Shin-I T."/>
            <person name="Kuroki Y."/>
            <person name="Toyoda A."/>
            <person name="Suzuki Y."/>
            <person name="Hashimoto A."/>
            <person name="Yamaguchi K."/>
            <person name="Sugano A."/>
            <person name="Kohara Y."/>
            <person name="Fujiyama A."/>
            <person name="Anterola A."/>
            <person name="Aoki S."/>
            <person name="Ashton N."/>
            <person name="Barbazuk W.B."/>
            <person name="Barker E."/>
            <person name="Bennetzen J."/>
            <person name="Bezanilla M."/>
            <person name="Blankenship R."/>
            <person name="Cho S.H."/>
            <person name="Dutcher S."/>
            <person name="Estelle M."/>
            <person name="Fawcett J.A."/>
            <person name="Gundlach H."/>
            <person name="Hanada K."/>
            <person name="Heyl A."/>
            <person name="Hicks K.A."/>
            <person name="Hugh J."/>
            <person name="Lohr M."/>
            <person name="Mayer K."/>
            <person name="Melkozernov A."/>
            <person name="Murata T."/>
            <person name="Nelson D."/>
            <person name="Pils B."/>
            <person name="Prigge M."/>
            <person name="Reiss B."/>
            <person name="Renner T."/>
            <person name="Rombauts S."/>
            <person name="Rushton P."/>
            <person name="Sanderfoot A."/>
            <person name="Schween G."/>
            <person name="Shiu S.-H."/>
            <person name="Stueber K."/>
            <person name="Theodoulou F.L."/>
            <person name="Tu H."/>
            <person name="Van de Peer Y."/>
            <person name="Verrier P.J."/>
            <person name="Waters E."/>
            <person name="Wood A."/>
            <person name="Yang L."/>
            <person name="Cove D."/>
            <person name="Cuming A."/>
            <person name="Hasebe M."/>
            <person name="Lucas S."/>
            <person name="Mishler D.B."/>
            <person name="Reski R."/>
            <person name="Grigoriev I."/>
            <person name="Quatrano R.S."/>
            <person name="Boore J.L."/>
        </authorList>
    </citation>
    <scope>NUCLEOTIDE SEQUENCE [LARGE SCALE GENOMIC DNA]</scope>
    <source>
        <strain evidence="4 5">cv. Gransden 2004</strain>
    </source>
</reference>
<feature type="region of interest" description="Disordered" evidence="1">
    <location>
        <begin position="236"/>
        <end position="282"/>
    </location>
</feature>
<dbReference type="GeneID" id="112286937"/>
<dbReference type="InterPro" id="IPR011990">
    <property type="entry name" value="TPR-like_helical_dom_sf"/>
</dbReference>
<evidence type="ECO:0000313" key="5">
    <source>
        <dbReference type="Proteomes" id="UP000006727"/>
    </source>
</evidence>
<feature type="region of interest" description="Disordered" evidence="1">
    <location>
        <begin position="477"/>
        <end position="653"/>
    </location>
</feature>
<dbReference type="EnsemblPlants" id="Pp3c9_13990V3.2">
    <property type="protein sequence ID" value="Pp3c9_13990V3.2"/>
    <property type="gene ID" value="Pp3c9_13990"/>
</dbReference>
<dbReference type="SUPFAM" id="SSF46565">
    <property type="entry name" value="Chaperone J-domain"/>
    <property type="match status" value="1"/>
</dbReference>
<organism evidence="3">
    <name type="scientific">Physcomitrium patens</name>
    <name type="common">Spreading-leaved earth moss</name>
    <name type="synonym">Physcomitrella patens</name>
    <dbReference type="NCBI Taxonomy" id="3218"/>
    <lineage>
        <taxon>Eukaryota</taxon>
        <taxon>Viridiplantae</taxon>
        <taxon>Streptophyta</taxon>
        <taxon>Embryophyta</taxon>
        <taxon>Bryophyta</taxon>
        <taxon>Bryophytina</taxon>
        <taxon>Bryopsida</taxon>
        <taxon>Funariidae</taxon>
        <taxon>Funariales</taxon>
        <taxon>Funariaceae</taxon>
        <taxon>Physcomitrium</taxon>
    </lineage>
</organism>
<gene>
    <name evidence="4" type="primary">LOC112286937</name>
    <name evidence="3" type="ORF">PHYPA_012675</name>
</gene>
<feature type="compositionally biased region" description="Polar residues" evidence="1">
    <location>
        <begin position="736"/>
        <end position="746"/>
    </location>
</feature>
<dbReference type="PROSITE" id="PS50076">
    <property type="entry name" value="DNAJ_2"/>
    <property type="match status" value="1"/>
</dbReference>
<proteinExistence type="predicted"/>
<feature type="compositionally biased region" description="Low complexity" evidence="1">
    <location>
        <begin position="583"/>
        <end position="622"/>
    </location>
</feature>
<feature type="compositionally biased region" description="Polar residues" evidence="1">
    <location>
        <begin position="246"/>
        <end position="262"/>
    </location>
</feature>
<dbReference type="RefSeq" id="XP_024385138.1">
    <property type="nucleotide sequence ID" value="XM_024529370.2"/>
</dbReference>
<evidence type="ECO:0000259" key="2">
    <source>
        <dbReference type="PROSITE" id="PS50076"/>
    </source>
</evidence>
<protein>
    <recommendedName>
        <fullName evidence="2">J domain-containing protein</fullName>
    </recommendedName>
</protein>
<feature type="compositionally biased region" description="Acidic residues" evidence="1">
    <location>
        <begin position="634"/>
        <end position="644"/>
    </location>
</feature>
<reference evidence="3 5" key="2">
    <citation type="journal article" date="2018" name="Plant J.">
        <title>The Physcomitrella patens chromosome-scale assembly reveals moss genome structure and evolution.</title>
        <authorList>
            <person name="Lang D."/>
            <person name="Ullrich K.K."/>
            <person name="Murat F."/>
            <person name="Fuchs J."/>
            <person name="Jenkins J."/>
            <person name="Haas F.B."/>
            <person name="Piednoel M."/>
            <person name="Gundlach H."/>
            <person name="Van Bel M."/>
            <person name="Meyberg R."/>
            <person name="Vives C."/>
            <person name="Morata J."/>
            <person name="Symeonidi A."/>
            <person name="Hiss M."/>
            <person name="Muchero W."/>
            <person name="Kamisugi Y."/>
            <person name="Saleh O."/>
            <person name="Blanc G."/>
            <person name="Decker E.L."/>
            <person name="van Gessel N."/>
            <person name="Grimwood J."/>
            <person name="Hayes R.D."/>
            <person name="Graham S.W."/>
            <person name="Gunter L.E."/>
            <person name="McDaniel S.F."/>
            <person name="Hoernstein S.N.W."/>
            <person name="Larsson A."/>
            <person name="Li F.W."/>
            <person name="Perroud P.F."/>
            <person name="Phillips J."/>
            <person name="Ranjan P."/>
            <person name="Rokshar D.S."/>
            <person name="Rothfels C.J."/>
            <person name="Schneider L."/>
            <person name="Shu S."/>
            <person name="Stevenson D.W."/>
            <person name="Thummler F."/>
            <person name="Tillich M."/>
            <person name="Villarreal Aguilar J.C."/>
            <person name="Widiez T."/>
            <person name="Wong G.K."/>
            <person name="Wymore A."/>
            <person name="Zhang Y."/>
            <person name="Zimmer A.D."/>
            <person name="Quatrano R.S."/>
            <person name="Mayer K.F.X."/>
            <person name="Goodstein D."/>
            <person name="Casacuberta J.M."/>
            <person name="Vandepoele K."/>
            <person name="Reski R."/>
            <person name="Cuming A.C."/>
            <person name="Tuskan G.A."/>
            <person name="Maumus F."/>
            <person name="Salse J."/>
            <person name="Schmutz J."/>
            <person name="Rensing S.A."/>
        </authorList>
    </citation>
    <scope>NUCLEOTIDE SEQUENCE [LARGE SCALE GENOMIC DNA]</scope>
    <source>
        <strain evidence="4 5">cv. Gransden 2004</strain>
    </source>
</reference>
<dbReference type="PRINTS" id="PR00625">
    <property type="entry name" value="JDOMAIN"/>
</dbReference>
<evidence type="ECO:0000313" key="4">
    <source>
        <dbReference type="EnsemblPlants" id="Pp3c9_13990V3.1"/>
    </source>
</evidence>
<feature type="compositionally biased region" description="Polar residues" evidence="1">
    <location>
        <begin position="794"/>
        <end position="806"/>
    </location>
</feature>
<dbReference type="SMART" id="SM00028">
    <property type="entry name" value="TPR"/>
    <property type="match status" value="7"/>
</dbReference>
<dbReference type="PANTHER" id="PTHR45181:SF4">
    <property type="entry name" value="HEAT SHOCK PROTEIN DNAJ WITH TETRATRICOPEPTIDE REPEAT-CONTAINING PROTEIN"/>
    <property type="match status" value="1"/>
</dbReference>
<reference evidence="4" key="3">
    <citation type="submission" date="2020-12" db="UniProtKB">
        <authorList>
            <consortium name="EnsemblPlants"/>
        </authorList>
    </citation>
    <scope>IDENTIFICATION</scope>
</reference>
<dbReference type="Gramene" id="Pp3c9_13990V3.2">
    <property type="protein sequence ID" value="Pp3c9_13990V3.2"/>
    <property type="gene ID" value="Pp3c9_13990"/>
</dbReference>
<dbReference type="InterPro" id="IPR001623">
    <property type="entry name" value="DnaJ_domain"/>
</dbReference>
<feature type="region of interest" description="Disordered" evidence="1">
    <location>
        <begin position="672"/>
        <end position="855"/>
    </location>
</feature>
<sequence length="1528" mass="163187">MGVESVEVEAAPYGPRRFPHLADHINQQSPGSSAEGLESKGLRFCADANRMGPYVFGSQMATQAAERSKSEATHTSSQNNTDKFRFGGFSATSSFSTSDAGGVNRTVPLSEYLAFRSRSGKSSGKQTPAVFKDSTPATSSSFSTFNICGGATVFNGSSNPAPSLFSNSFPKVVSSGSSLVADARESSASSQDSKYATSSFSTFPVGLKPNAASSYSGPFVFTAGAQHTRSVKLETQTNVPPDRLFSGSTRPASQSNIPTDSLFSGIPRPGAQSNVSSDSTLSGSLRPGLFSSVSKDISFSGPSQSTEQSNTTVDSFFSASARPSTQASSSTEPSLMGSSISNSQPKFVFGMPSTGLAKPTTQADIPFEELLAANSAAGVGGGLKAVSQINRFANIEQNVPVDIFRKLNHLDIDKGSGLLPKLEKLDLNKGGDKIVKPTAVVLESGINQKLKKLDIDKGEGLQKKLENLNVSKVGKNAPSKPSAFVFGSPSTSGPSTSTPEVRTPSGAPFVFGAATDTQARASNVPASKDNDSPQIPPAPNLTSAFKFSSEGEVKPPVSKLKKDKFQHRSLRPGQRSCFKGKRSSSTNSSARSEAASPSPSRESVSMDISPESTNETSTSSHSGYPTPNKSLVPEYDDGDSDEDSGGTADLNSMNELEASISKLRAAVSELKFGAESNRSKETSSSAPFPNVAANDSWSSGKITDDVSSSTSYGANWKRTPFTDTQSVDRTERDNGTAEQGETTGSANERDDIRGSGADRNEGGTETSSGQESSCCTDEGQPRTGSEGKGGHFTFTASPTGMSTSNLLRRRTRKVQRNVGRLSQAEKASIPALQPDRGTSRPSSTVKPGTWSSAAPITGLAGPAWGGSGLGGSGYGEGVNTSGGMGAAAAAEQVCERWRLRGNQAYAKGDFVKAEEFYSLGAGSVSPHETSQSCLRASVLCYSNRAATRMVVGRMREALADCMHAMAVDPSFIRVHLRAASCHLALGETELAASAFKECLKQAKQASKLDSKVLADASDGLKKAQQVAEYSCQARKLVLNNSSNDSVTALRLLNEALLCSPQSEWLLELKAYLLISLQRYTEAVQVCEQSLDLAEQNFAASEGVNNRLENSPLGWRRRITAKANFHLGKLEESLEQLQQLQEGPSSMFPPDPDSPGALSAGMALPSTAVIRDLLRHKLEGNKAFQAGKYTEALEHYTAALARNGESRPFCAVCLCNRAAASQALGHIADAIADCSRAIVLDPRYAKAISRRASLHEKVRDYGQSCSDLGRLIAIYERQQPQTPGLKSTKGDGSAGTTTSVVEELQLAKERLSKAEEEMKKGYPLDHYCILGLELGCSGSEIKKAYRKAALRHHPDKAGQFLMRSGDTGDDPSKDAMDETIRKEGERLIEEIRKDSEQLFKLIGEAYAVLSDPAKRARYDSEEELRKLRTRSSDLAKNVYSDRRHSRASDGVNVNKGWSSSSSGGDSGSQSRASRQRDRWEGFNYQRWHPGPDAAQPDVYARRGRPTGSSYGSSHRSTSWRWEEYPWDEV</sequence>